<proteinExistence type="predicted"/>
<evidence type="ECO:0000313" key="2">
    <source>
        <dbReference type="Proteomes" id="UP000249467"/>
    </source>
</evidence>
<protein>
    <submittedName>
        <fullName evidence="1">Uncharacterized protein</fullName>
    </submittedName>
</protein>
<sequence length="120" mass="13661">MKLRILSLFFISVFGTFFAAIAFAENINLRLPVKRLYSLDELPKIFENKYELTNFLEEISGIHQFDELGTALPLGLNSKDIIWLIAPYEDVERAIAVSAKAFSHQLNSYIVIACFARTKS</sequence>
<reference evidence="1 2" key="1">
    <citation type="submission" date="2018-04" db="EMBL/GenBank/DDBJ databases">
        <authorList>
            <person name="Go L.Y."/>
            <person name="Mitchell J.A."/>
        </authorList>
    </citation>
    <scope>NUCLEOTIDE SEQUENCE [LARGE SCALE GENOMIC DNA]</scope>
    <source>
        <strain evidence="1">ULC066bin1</strain>
    </source>
</reference>
<dbReference type="EMBL" id="QBML01000005">
    <property type="protein sequence ID" value="PZO43232.1"/>
    <property type="molecule type" value="Genomic_DNA"/>
</dbReference>
<gene>
    <name evidence="1" type="ORF">DCF19_04565</name>
</gene>
<dbReference type="AlphaFoldDB" id="A0A2W4WFF2"/>
<name>A0A2W4WFF2_9CYAN</name>
<dbReference type="Proteomes" id="UP000249467">
    <property type="component" value="Unassembled WGS sequence"/>
</dbReference>
<reference evidence="1 2" key="2">
    <citation type="submission" date="2018-06" db="EMBL/GenBank/DDBJ databases">
        <title>Metagenomic assembly of (sub)arctic Cyanobacteria and their associated microbiome from non-axenic cultures.</title>
        <authorList>
            <person name="Baurain D."/>
        </authorList>
    </citation>
    <scope>NUCLEOTIDE SEQUENCE [LARGE SCALE GENOMIC DNA]</scope>
    <source>
        <strain evidence="1">ULC066bin1</strain>
    </source>
</reference>
<evidence type="ECO:0000313" key="1">
    <source>
        <dbReference type="EMBL" id="PZO43232.1"/>
    </source>
</evidence>
<organism evidence="1 2">
    <name type="scientific">Pseudanabaena frigida</name>
    <dbReference type="NCBI Taxonomy" id="945775"/>
    <lineage>
        <taxon>Bacteria</taxon>
        <taxon>Bacillati</taxon>
        <taxon>Cyanobacteriota</taxon>
        <taxon>Cyanophyceae</taxon>
        <taxon>Pseudanabaenales</taxon>
        <taxon>Pseudanabaenaceae</taxon>
        <taxon>Pseudanabaena</taxon>
    </lineage>
</organism>
<accession>A0A2W4WFF2</accession>
<comment type="caution">
    <text evidence="1">The sequence shown here is derived from an EMBL/GenBank/DDBJ whole genome shotgun (WGS) entry which is preliminary data.</text>
</comment>